<evidence type="ECO:0000256" key="1">
    <source>
        <dbReference type="ARBA" id="ARBA00022669"/>
    </source>
</evidence>
<dbReference type="Pfam" id="PF01607">
    <property type="entry name" value="CBM_14"/>
    <property type="match status" value="3"/>
</dbReference>
<keyword evidence="3" id="KW-0677">Repeat</keyword>
<evidence type="ECO:0000256" key="2">
    <source>
        <dbReference type="ARBA" id="ARBA00022729"/>
    </source>
</evidence>
<keyword evidence="5" id="KW-0325">Glycoprotein</keyword>
<evidence type="ECO:0000313" key="8">
    <source>
        <dbReference type="EMBL" id="CAB3238665.1"/>
    </source>
</evidence>
<feature type="domain" description="Chitin-binding type-2" evidence="6">
    <location>
        <begin position="179"/>
        <end position="241"/>
    </location>
</feature>
<feature type="domain" description="Chitin-binding type-2" evidence="6">
    <location>
        <begin position="45"/>
        <end position="104"/>
    </location>
</feature>
<comment type="caution">
    <text evidence="7">The sequence shown here is derived from an EMBL/GenBank/DDBJ whole genome shotgun (WGS) entry which is preliminary data.</text>
</comment>
<dbReference type="InterPro" id="IPR051940">
    <property type="entry name" value="Chitin_bind-dev_reg"/>
</dbReference>
<evidence type="ECO:0000259" key="6">
    <source>
        <dbReference type="PROSITE" id="PS50940"/>
    </source>
</evidence>
<keyword evidence="9" id="KW-1185">Reference proteome</keyword>
<proteinExistence type="predicted"/>
<evidence type="ECO:0000256" key="3">
    <source>
        <dbReference type="ARBA" id="ARBA00022737"/>
    </source>
</evidence>
<reference evidence="9 10" key="1">
    <citation type="submission" date="2020-04" db="EMBL/GenBank/DDBJ databases">
        <authorList>
            <person name="Wallbank WR R."/>
            <person name="Pardo Diaz C."/>
            <person name="Kozak K."/>
            <person name="Martin S."/>
            <person name="Jiggins C."/>
            <person name="Moest M."/>
            <person name="Warren A I."/>
            <person name="Byers J.R.P. K."/>
            <person name="Montejo-Kovacevich G."/>
            <person name="Yen C E."/>
        </authorList>
    </citation>
    <scope>NUCLEOTIDE SEQUENCE [LARGE SCALE GENOMIC DNA]</scope>
</reference>
<keyword evidence="4" id="KW-1015">Disulfide bond</keyword>
<feature type="domain" description="Chitin-binding type-2" evidence="6">
    <location>
        <begin position="114"/>
        <end position="174"/>
    </location>
</feature>
<dbReference type="OrthoDB" id="6020543at2759"/>
<dbReference type="PROSITE" id="PS50940">
    <property type="entry name" value="CHIT_BIND_II"/>
    <property type="match status" value="3"/>
</dbReference>
<keyword evidence="1" id="KW-0147">Chitin-binding</keyword>
<name>A0A8S0ZY79_ARCPL</name>
<dbReference type="SMART" id="SM00494">
    <property type="entry name" value="ChtBD2"/>
    <property type="match status" value="3"/>
</dbReference>
<dbReference type="EMBL" id="CADEBD010000303">
    <property type="protein sequence ID" value="CAB3237025.1"/>
    <property type="molecule type" value="Genomic_DNA"/>
</dbReference>
<dbReference type="PANTHER" id="PTHR23301">
    <property type="entry name" value="CHITIN BINDING PERITROPHIN-A"/>
    <property type="match status" value="1"/>
</dbReference>
<keyword evidence="2" id="KW-0732">Signal</keyword>
<dbReference type="AlphaFoldDB" id="A0A8S0ZY79"/>
<dbReference type="EMBL" id="CADEBC010000498">
    <property type="protein sequence ID" value="CAB3238665.1"/>
    <property type="molecule type" value="Genomic_DNA"/>
</dbReference>
<evidence type="ECO:0000313" key="9">
    <source>
        <dbReference type="Proteomes" id="UP000494106"/>
    </source>
</evidence>
<dbReference type="SUPFAM" id="SSF57625">
    <property type="entry name" value="Invertebrate chitin-binding proteins"/>
    <property type="match status" value="3"/>
</dbReference>
<organism evidence="7 10">
    <name type="scientific">Arctia plantaginis</name>
    <name type="common">Wood tiger moth</name>
    <name type="synonym">Phalaena plantaginis</name>
    <dbReference type="NCBI Taxonomy" id="874455"/>
    <lineage>
        <taxon>Eukaryota</taxon>
        <taxon>Metazoa</taxon>
        <taxon>Ecdysozoa</taxon>
        <taxon>Arthropoda</taxon>
        <taxon>Hexapoda</taxon>
        <taxon>Insecta</taxon>
        <taxon>Pterygota</taxon>
        <taxon>Neoptera</taxon>
        <taxon>Endopterygota</taxon>
        <taxon>Lepidoptera</taxon>
        <taxon>Glossata</taxon>
        <taxon>Ditrysia</taxon>
        <taxon>Noctuoidea</taxon>
        <taxon>Erebidae</taxon>
        <taxon>Arctiinae</taxon>
        <taxon>Arctia</taxon>
    </lineage>
</organism>
<dbReference type="GO" id="GO:0008061">
    <property type="term" value="F:chitin binding"/>
    <property type="evidence" value="ECO:0007669"/>
    <property type="project" value="UniProtKB-KW"/>
</dbReference>
<dbReference type="PANTHER" id="PTHR23301:SF0">
    <property type="entry name" value="CHITIN-BINDING TYPE-2 DOMAIN-CONTAINING PROTEIN-RELATED"/>
    <property type="match status" value="1"/>
</dbReference>
<evidence type="ECO:0000256" key="5">
    <source>
        <dbReference type="ARBA" id="ARBA00023180"/>
    </source>
</evidence>
<evidence type="ECO:0000256" key="4">
    <source>
        <dbReference type="ARBA" id="ARBA00023157"/>
    </source>
</evidence>
<dbReference type="InterPro" id="IPR002557">
    <property type="entry name" value="Chitin-bd_dom"/>
</dbReference>
<evidence type="ECO:0000313" key="10">
    <source>
        <dbReference type="Proteomes" id="UP000494256"/>
    </source>
</evidence>
<sequence length="242" mass="26491">MENIQHLTLVVLPGILSIVKMYFSFCIALALVATCYAGPATNSLSNVCKSKNGYYSVEGSCDSYIRCNDYVPVHQTCPDGLHYNPDAKYPNYPCGYPSDVLCLGRGSVQPAQPTEECPHQYGYFSSPYAAPDNCGHYRVCIEGRAIDMHCPTGLAFNADSGRCDWPHLVPSCKSGDYLGFSCPAGVNDDDGKIRNYKYPGNCYYFFSCLHGHVRLLSCNEGAAFDPVSGLCVDEVLVNCAQY</sequence>
<gene>
    <name evidence="8" type="ORF">APLA_LOCUS7485</name>
    <name evidence="7" type="ORF">APLA_LOCUS7622</name>
</gene>
<dbReference type="Proteomes" id="UP000494106">
    <property type="component" value="Unassembled WGS sequence"/>
</dbReference>
<dbReference type="InterPro" id="IPR036508">
    <property type="entry name" value="Chitin-bd_dom_sf"/>
</dbReference>
<dbReference type="Proteomes" id="UP000494256">
    <property type="component" value="Unassembled WGS sequence"/>
</dbReference>
<dbReference type="Gene3D" id="2.170.140.10">
    <property type="entry name" value="Chitin binding domain"/>
    <property type="match status" value="3"/>
</dbReference>
<accession>A0A8S0ZY79</accession>
<protein>
    <recommendedName>
        <fullName evidence="6">Chitin-binding type-2 domain-containing protein</fullName>
    </recommendedName>
</protein>
<dbReference type="GO" id="GO:0005576">
    <property type="term" value="C:extracellular region"/>
    <property type="evidence" value="ECO:0007669"/>
    <property type="project" value="InterPro"/>
</dbReference>
<evidence type="ECO:0000313" key="7">
    <source>
        <dbReference type="EMBL" id="CAB3237025.1"/>
    </source>
</evidence>